<accession>A0AAW1PKB1</accession>
<evidence type="ECO:0000313" key="6">
    <source>
        <dbReference type="EMBL" id="KAK9808334.1"/>
    </source>
</evidence>
<dbReference type="GO" id="GO:0006508">
    <property type="term" value="P:proteolysis"/>
    <property type="evidence" value="ECO:0007669"/>
    <property type="project" value="UniProtKB-KW"/>
</dbReference>
<keyword evidence="3" id="KW-1015">Disulfide bond</keyword>
<keyword evidence="5" id="KW-0645">Protease</keyword>
<dbReference type="InterPro" id="IPR029058">
    <property type="entry name" value="AB_hydrolase_fold"/>
</dbReference>
<dbReference type="PRINTS" id="PR00724">
    <property type="entry name" value="CRBOXYPTASEC"/>
</dbReference>
<feature type="signal peptide" evidence="5">
    <location>
        <begin position="1"/>
        <end position="30"/>
    </location>
</feature>
<keyword evidence="5" id="KW-0121">Carboxypeptidase</keyword>
<feature type="chain" id="PRO_5043113105" description="Carboxypeptidase" evidence="5">
    <location>
        <begin position="31"/>
        <end position="504"/>
    </location>
</feature>
<dbReference type="FunFam" id="3.40.50.12670:FF:000002">
    <property type="entry name" value="Carboxypeptidase"/>
    <property type="match status" value="1"/>
</dbReference>
<keyword evidence="4" id="KW-0325">Glycoprotein</keyword>
<dbReference type="InterPro" id="IPR018202">
    <property type="entry name" value="Ser_caboxypep_ser_AS"/>
</dbReference>
<dbReference type="PROSITE" id="PS00131">
    <property type="entry name" value="CARBOXYPEPT_SER_SER"/>
    <property type="match status" value="1"/>
</dbReference>
<dbReference type="Pfam" id="PF00450">
    <property type="entry name" value="Peptidase_S10"/>
    <property type="match status" value="1"/>
</dbReference>
<dbReference type="FunFam" id="3.40.50.11320:FF:000002">
    <property type="entry name" value="Carboxypeptidase"/>
    <property type="match status" value="1"/>
</dbReference>
<sequence length="504" mass="55002">MAILLHIPLSFVHWATILLVLAALTGDSTGQYTAEAEADRVAALPGTEELKSDLFSGYVTVDKEAGRALSYLFVEAEDPASAPLALWLSGGPGCSSIGGGFMSELGPFYPDPDTPGKLRRNQWAWTRTANYIFLDSPAFVGFSYSNTSSDRIVGDARTAADARAFMLGFLQRFPQYANTPFWITGESYAGHYVPNLALEILRGNEEDRSTPPIRLQGVMVGNPWTDPTVDNRGAADMWWTHSITSDAVYRGMLRYCNFTTLGPLAMQAAGSTLASGSLLLSTLQTNVDITECNRVVYEAGAEFGQINIYDIYVDICYPSSVTAPARQLGKAVGSTASFAAVGPLLAENGAYDPCVDDEVSTYMNLPEVQAALHVNQSGQLPGPWSDCSSYLQYSRKDLLTSELPVWQRLLQRYPRLQILIYSGDVDGIVPVIGTRRWTAGLGLPITDPWRPWHSLTGQVAGHTITYAGLTFASVRNAGHMVPFTQPERSYAMFTSFLHNQTLPM</sequence>
<dbReference type="AlphaFoldDB" id="A0AAW1PKB1"/>
<dbReference type="FunFam" id="3.40.50.1820:FF:000211">
    <property type="entry name" value="Carboxypeptidase"/>
    <property type="match status" value="1"/>
</dbReference>
<proteinExistence type="inferred from homology"/>
<organism evidence="6 7">
    <name type="scientific">Symbiochloris irregularis</name>
    <dbReference type="NCBI Taxonomy" id="706552"/>
    <lineage>
        <taxon>Eukaryota</taxon>
        <taxon>Viridiplantae</taxon>
        <taxon>Chlorophyta</taxon>
        <taxon>core chlorophytes</taxon>
        <taxon>Trebouxiophyceae</taxon>
        <taxon>Trebouxiales</taxon>
        <taxon>Trebouxiaceae</taxon>
        <taxon>Symbiochloris</taxon>
    </lineage>
</organism>
<dbReference type="PROSITE" id="PS00560">
    <property type="entry name" value="CARBOXYPEPT_SER_HIS"/>
    <property type="match status" value="1"/>
</dbReference>
<dbReference type="Gene3D" id="3.40.50.11320">
    <property type="match status" value="1"/>
</dbReference>
<dbReference type="EMBL" id="JALJOQ010000024">
    <property type="protein sequence ID" value="KAK9808334.1"/>
    <property type="molecule type" value="Genomic_DNA"/>
</dbReference>
<evidence type="ECO:0000256" key="3">
    <source>
        <dbReference type="ARBA" id="ARBA00023157"/>
    </source>
</evidence>
<dbReference type="InterPro" id="IPR001563">
    <property type="entry name" value="Peptidase_S10"/>
</dbReference>
<keyword evidence="2 5" id="KW-0732">Signal</keyword>
<dbReference type="Proteomes" id="UP001465755">
    <property type="component" value="Unassembled WGS sequence"/>
</dbReference>
<keyword evidence="5" id="KW-0378">Hydrolase</keyword>
<evidence type="ECO:0000256" key="5">
    <source>
        <dbReference type="RuleBase" id="RU361156"/>
    </source>
</evidence>
<reference evidence="6 7" key="1">
    <citation type="journal article" date="2024" name="Nat. Commun.">
        <title>Phylogenomics reveals the evolutionary origins of lichenization in chlorophyte algae.</title>
        <authorList>
            <person name="Puginier C."/>
            <person name="Libourel C."/>
            <person name="Otte J."/>
            <person name="Skaloud P."/>
            <person name="Haon M."/>
            <person name="Grisel S."/>
            <person name="Petersen M."/>
            <person name="Berrin J.G."/>
            <person name="Delaux P.M."/>
            <person name="Dal Grande F."/>
            <person name="Keller J."/>
        </authorList>
    </citation>
    <scope>NUCLEOTIDE SEQUENCE [LARGE SCALE GENOMIC DNA]</scope>
    <source>
        <strain evidence="6 7">SAG 2036</strain>
    </source>
</reference>
<gene>
    <name evidence="6" type="ORF">WJX73_003210</name>
</gene>
<comment type="similarity">
    <text evidence="1 5">Belongs to the peptidase S10 family.</text>
</comment>
<dbReference type="InterPro" id="IPR033124">
    <property type="entry name" value="Ser_caboxypep_his_AS"/>
</dbReference>
<evidence type="ECO:0000313" key="7">
    <source>
        <dbReference type="Proteomes" id="UP001465755"/>
    </source>
</evidence>
<evidence type="ECO:0000256" key="2">
    <source>
        <dbReference type="ARBA" id="ARBA00022729"/>
    </source>
</evidence>
<keyword evidence="7" id="KW-1185">Reference proteome</keyword>
<dbReference type="PANTHER" id="PTHR11802:SF201">
    <property type="entry name" value="CARBOXYPEPTIDASE"/>
    <property type="match status" value="1"/>
</dbReference>
<evidence type="ECO:0000256" key="4">
    <source>
        <dbReference type="ARBA" id="ARBA00023180"/>
    </source>
</evidence>
<dbReference type="EC" id="3.4.16.-" evidence="5"/>
<dbReference type="Gene3D" id="3.40.50.1820">
    <property type="entry name" value="alpha/beta hydrolase"/>
    <property type="match status" value="1"/>
</dbReference>
<dbReference type="SUPFAM" id="SSF53474">
    <property type="entry name" value="alpha/beta-Hydrolases"/>
    <property type="match status" value="1"/>
</dbReference>
<name>A0AAW1PKB1_9CHLO</name>
<dbReference type="GO" id="GO:0004185">
    <property type="term" value="F:serine-type carboxypeptidase activity"/>
    <property type="evidence" value="ECO:0007669"/>
    <property type="project" value="UniProtKB-UniRule"/>
</dbReference>
<protein>
    <recommendedName>
        <fullName evidence="5">Carboxypeptidase</fullName>
        <ecNumber evidence="5">3.4.16.-</ecNumber>
    </recommendedName>
</protein>
<dbReference type="Gene3D" id="6.10.250.940">
    <property type="match status" value="1"/>
</dbReference>
<evidence type="ECO:0000256" key="1">
    <source>
        <dbReference type="ARBA" id="ARBA00009431"/>
    </source>
</evidence>
<comment type="caution">
    <text evidence="6">The sequence shown here is derived from an EMBL/GenBank/DDBJ whole genome shotgun (WGS) entry which is preliminary data.</text>
</comment>
<dbReference type="PANTHER" id="PTHR11802">
    <property type="entry name" value="SERINE PROTEASE FAMILY S10 SERINE CARBOXYPEPTIDASE"/>
    <property type="match status" value="1"/>
</dbReference>